<comment type="similarity">
    <text evidence="1 2">Belongs to the phD/YefM antitoxin family.</text>
</comment>
<name>A0A4V2WS79_9FIRM</name>
<dbReference type="InterPro" id="IPR036165">
    <property type="entry name" value="YefM-like_sf"/>
</dbReference>
<accession>A0A4V2WS79</accession>
<dbReference type="EMBL" id="SMMX01000018">
    <property type="protein sequence ID" value="TDA20560.1"/>
    <property type="molecule type" value="Genomic_DNA"/>
</dbReference>
<dbReference type="NCBIfam" id="TIGR01552">
    <property type="entry name" value="phd_fam"/>
    <property type="match status" value="1"/>
</dbReference>
<reference evidence="3 4" key="1">
    <citation type="journal article" date="2016" name="Nat. Microbiol.">
        <title>The Mouse Intestinal Bacterial Collection (miBC) provides host-specific insight into cultured diversity and functional potential of the gut microbiota.</title>
        <authorList>
            <person name="Lagkouvardos I."/>
            <person name="Pukall R."/>
            <person name="Abt B."/>
            <person name="Foesel B.U."/>
            <person name="Meier-Kolthoff J.P."/>
            <person name="Kumar N."/>
            <person name="Bresciani A."/>
            <person name="Martinez I."/>
            <person name="Just S."/>
            <person name="Ziegler C."/>
            <person name="Brugiroux S."/>
            <person name="Garzetti D."/>
            <person name="Wenning M."/>
            <person name="Bui T.P."/>
            <person name="Wang J."/>
            <person name="Hugenholtz F."/>
            <person name="Plugge C.M."/>
            <person name="Peterson D.A."/>
            <person name="Hornef M.W."/>
            <person name="Baines J.F."/>
            <person name="Smidt H."/>
            <person name="Walter J."/>
            <person name="Kristiansen K."/>
            <person name="Nielsen H.B."/>
            <person name="Haller D."/>
            <person name="Overmann J."/>
            <person name="Stecher B."/>
            <person name="Clavel T."/>
        </authorList>
    </citation>
    <scope>NUCLEOTIDE SEQUENCE [LARGE SCALE GENOMIC DNA]</scope>
    <source>
        <strain evidence="3 4">DSM 28560</strain>
    </source>
</reference>
<evidence type="ECO:0000313" key="3">
    <source>
        <dbReference type="EMBL" id="TDA20560.1"/>
    </source>
</evidence>
<gene>
    <name evidence="3" type="ORF">E1963_15985</name>
</gene>
<dbReference type="InterPro" id="IPR006442">
    <property type="entry name" value="Antitoxin_Phd/YefM"/>
</dbReference>
<evidence type="ECO:0000256" key="1">
    <source>
        <dbReference type="ARBA" id="ARBA00009981"/>
    </source>
</evidence>
<keyword evidence="4" id="KW-1185">Reference proteome</keyword>
<comment type="caution">
    <text evidence="3">The sequence shown here is derived from an EMBL/GenBank/DDBJ whole genome shotgun (WGS) entry which is preliminary data.</text>
</comment>
<proteinExistence type="inferred from homology"/>
<dbReference type="SUPFAM" id="SSF143120">
    <property type="entry name" value="YefM-like"/>
    <property type="match status" value="1"/>
</dbReference>
<dbReference type="Proteomes" id="UP000295710">
    <property type="component" value="Unassembled WGS sequence"/>
</dbReference>
<comment type="function">
    <text evidence="2">Antitoxin component of a type II toxin-antitoxin (TA) system.</text>
</comment>
<dbReference type="Pfam" id="PF02604">
    <property type="entry name" value="PhdYeFM_antitox"/>
    <property type="match status" value="1"/>
</dbReference>
<protein>
    <recommendedName>
        <fullName evidence="2">Antitoxin</fullName>
    </recommendedName>
</protein>
<sequence length="87" mass="9942">MPQIRPITDLRNTTEISELCHARREPLFITKNGYGDLVVMSIEAYEEMIETARTDVAISEAEKEYAADDVLLDARETLSSLRRKHFG</sequence>
<dbReference type="AlphaFoldDB" id="A0A4V2WS79"/>
<evidence type="ECO:0000313" key="4">
    <source>
        <dbReference type="Proteomes" id="UP000295710"/>
    </source>
</evidence>
<dbReference type="Gene3D" id="3.40.1620.10">
    <property type="entry name" value="YefM-like domain"/>
    <property type="match status" value="1"/>
</dbReference>
<organism evidence="3 4">
    <name type="scientific">Extibacter muris</name>
    <dbReference type="NCBI Taxonomy" id="1796622"/>
    <lineage>
        <taxon>Bacteria</taxon>
        <taxon>Bacillati</taxon>
        <taxon>Bacillota</taxon>
        <taxon>Clostridia</taxon>
        <taxon>Lachnospirales</taxon>
        <taxon>Lachnospiraceae</taxon>
        <taxon>Extibacter</taxon>
    </lineage>
</organism>
<evidence type="ECO:0000256" key="2">
    <source>
        <dbReference type="RuleBase" id="RU362080"/>
    </source>
</evidence>
<dbReference type="RefSeq" id="WP_132280129.1">
    <property type="nucleotide sequence ID" value="NZ_JAOBST010000079.1"/>
</dbReference>